<evidence type="ECO:0000313" key="4">
    <source>
        <dbReference type="Proteomes" id="UP000268313"/>
    </source>
</evidence>
<evidence type="ECO:0000256" key="2">
    <source>
        <dbReference type="SAM" id="SignalP"/>
    </source>
</evidence>
<keyword evidence="2" id="KW-0732">Signal</keyword>
<sequence length="367" mass="40666">MSLRPWCAAATALALAACGNSNEPSPQASELVSCHERIRVLSAHDRQLASRADHKSQAAREAPDAERFVTAMRASREDGTAFACGLTRAWVTEVFEGLERQYPEYRHDDGIDGSRAGYTVVHGDELAGFFQARAGRDATTVYHVRHTGTEDHVFTVEQLPAGSGYRIYQSYVSAYSLKAWLSESTSGLFEADTGELMIWRGLQSAVNSQLARVSGGAASLDNLDAVPAGFAFARPYYEYVRDYDEAAVLANFERAWTRYGQGRVLSAETFFGDYLLKLARLETYFRQNDHLGTAFPEEIWSTWIELYASPNPLHFPELPNNFITDLLLADRDYRLEVLEVVLPGDAQAVSAACAENARVLEASLQEP</sequence>
<comment type="caution">
    <text evidence="3">The sequence shown here is derived from an EMBL/GenBank/DDBJ whole genome shotgun (WGS) entry which is preliminary data.</text>
</comment>
<reference evidence="4" key="1">
    <citation type="submission" date="2018-09" db="EMBL/GenBank/DDBJ databases">
        <authorList>
            <person name="Livingstone P.G."/>
            <person name="Whitworth D.E."/>
        </authorList>
    </citation>
    <scope>NUCLEOTIDE SEQUENCE [LARGE SCALE GENOMIC DNA]</scope>
    <source>
        <strain evidence="4">CA043D</strain>
    </source>
</reference>
<protein>
    <submittedName>
        <fullName evidence="3">Uncharacterized protein</fullName>
    </submittedName>
</protein>
<evidence type="ECO:0000256" key="1">
    <source>
        <dbReference type="SAM" id="MobiDB-lite"/>
    </source>
</evidence>
<dbReference type="PROSITE" id="PS51257">
    <property type="entry name" value="PROKAR_LIPOPROTEIN"/>
    <property type="match status" value="1"/>
</dbReference>
<dbReference type="EMBL" id="RAWE01000004">
    <property type="protein sequence ID" value="RKH07374.1"/>
    <property type="molecule type" value="Genomic_DNA"/>
</dbReference>
<feature type="signal peptide" evidence="2">
    <location>
        <begin position="1"/>
        <end position="16"/>
    </location>
</feature>
<proteinExistence type="predicted"/>
<organism evidence="3 4">
    <name type="scientific">Corallococcus carmarthensis</name>
    <dbReference type="NCBI Taxonomy" id="2316728"/>
    <lineage>
        <taxon>Bacteria</taxon>
        <taxon>Pseudomonadati</taxon>
        <taxon>Myxococcota</taxon>
        <taxon>Myxococcia</taxon>
        <taxon>Myxococcales</taxon>
        <taxon>Cystobacterineae</taxon>
        <taxon>Myxococcaceae</taxon>
        <taxon>Corallococcus</taxon>
    </lineage>
</organism>
<feature type="region of interest" description="Disordered" evidence="1">
    <location>
        <begin position="45"/>
        <end position="64"/>
    </location>
</feature>
<feature type="chain" id="PRO_5017308712" evidence="2">
    <location>
        <begin position="17"/>
        <end position="367"/>
    </location>
</feature>
<keyword evidence="4" id="KW-1185">Reference proteome</keyword>
<gene>
    <name evidence="3" type="ORF">D7X32_02060</name>
</gene>
<evidence type="ECO:0000313" key="3">
    <source>
        <dbReference type="EMBL" id="RKH07374.1"/>
    </source>
</evidence>
<dbReference type="AlphaFoldDB" id="A0A3A8KZF0"/>
<dbReference type="Proteomes" id="UP000268313">
    <property type="component" value="Unassembled WGS sequence"/>
</dbReference>
<accession>A0A3A8KZF0</accession>
<name>A0A3A8KZF0_9BACT</name>